<evidence type="ECO:0000256" key="1">
    <source>
        <dbReference type="ARBA" id="ARBA00022679"/>
    </source>
</evidence>
<dbReference type="Pfam" id="PF13302">
    <property type="entry name" value="Acetyltransf_3"/>
    <property type="match status" value="1"/>
</dbReference>
<evidence type="ECO:0000313" key="7">
    <source>
        <dbReference type="Proteomes" id="UP000432015"/>
    </source>
</evidence>
<evidence type="ECO:0000256" key="4">
    <source>
        <dbReference type="SAM" id="MobiDB-lite"/>
    </source>
</evidence>
<evidence type="ECO:0000313" key="6">
    <source>
        <dbReference type="EMBL" id="MUN41170.1"/>
    </source>
</evidence>
<dbReference type="GO" id="GO:0008999">
    <property type="term" value="F:protein-N-terminal-alanine acetyltransferase activity"/>
    <property type="evidence" value="ECO:0007669"/>
    <property type="project" value="TreeGrafter"/>
</dbReference>
<accession>A0A7K1L9S1</accession>
<dbReference type="InterPro" id="IPR016181">
    <property type="entry name" value="Acyl_CoA_acyltransferase"/>
</dbReference>
<protein>
    <submittedName>
        <fullName evidence="6">GNAT family N-acetyltransferase</fullName>
    </submittedName>
</protein>
<evidence type="ECO:0000256" key="3">
    <source>
        <dbReference type="ARBA" id="ARBA00038502"/>
    </source>
</evidence>
<evidence type="ECO:0000256" key="2">
    <source>
        <dbReference type="ARBA" id="ARBA00023315"/>
    </source>
</evidence>
<keyword evidence="2" id="KW-0012">Acyltransferase</keyword>
<organism evidence="6 7">
    <name type="scientific">Actinomadura litoris</name>
    <dbReference type="NCBI Taxonomy" id="2678616"/>
    <lineage>
        <taxon>Bacteria</taxon>
        <taxon>Bacillati</taxon>
        <taxon>Actinomycetota</taxon>
        <taxon>Actinomycetes</taxon>
        <taxon>Streptosporangiales</taxon>
        <taxon>Thermomonosporaceae</taxon>
        <taxon>Actinomadura</taxon>
    </lineage>
</organism>
<name>A0A7K1L9S1_9ACTN</name>
<dbReference type="AlphaFoldDB" id="A0A7K1L9S1"/>
<proteinExistence type="inferred from homology"/>
<evidence type="ECO:0000259" key="5">
    <source>
        <dbReference type="PROSITE" id="PS51186"/>
    </source>
</evidence>
<feature type="compositionally biased region" description="Basic residues" evidence="4">
    <location>
        <begin position="1"/>
        <end position="14"/>
    </location>
</feature>
<dbReference type="Proteomes" id="UP000432015">
    <property type="component" value="Unassembled WGS sequence"/>
</dbReference>
<dbReference type="PANTHER" id="PTHR43792:SF8">
    <property type="entry name" value="[RIBOSOMAL PROTEIN US5]-ALANINE N-ACETYLTRANSFERASE"/>
    <property type="match status" value="1"/>
</dbReference>
<dbReference type="InterPro" id="IPR000182">
    <property type="entry name" value="GNAT_dom"/>
</dbReference>
<dbReference type="PANTHER" id="PTHR43792">
    <property type="entry name" value="GNAT FAMILY, PUTATIVE (AFU_ORTHOLOGUE AFUA_3G00765)-RELATED-RELATED"/>
    <property type="match status" value="1"/>
</dbReference>
<gene>
    <name evidence="6" type="ORF">GNZ18_31890</name>
</gene>
<keyword evidence="7" id="KW-1185">Reference proteome</keyword>
<reference evidence="6 7" key="1">
    <citation type="submission" date="2019-11" db="EMBL/GenBank/DDBJ databases">
        <authorList>
            <person name="Cao P."/>
        </authorList>
    </citation>
    <scope>NUCLEOTIDE SEQUENCE [LARGE SCALE GENOMIC DNA]</scope>
    <source>
        <strain evidence="6 7">NEAU-AAG5</strain>
    </source>
</reference>
<sequence length="249" mass="28986">MLEVKRRPRASGRGRAREFDPGRSRPSGIIRCALHRRHWTKRQDGRYRAHYRAGRKRSQVYVRGVRVETNAEFLRQGRRVALRRITKHDREEFLGLVESSRALHRRWIVLPTTPDEFDDYVSRFDRHSADGFVICLAKRRSMVGFANLNEIVRGAYQRGLIGYGAFAPSAGSGYMTEGVDLLLDYAFTDLGLHRLEADIQPGNIPSLKLVRRLRFRKEGYSPAFICIRGKWMDHERWAITREMMDTRPG</sequence>
<dbReference type="PROSITE" id="PS51186">
    <property type="entry name" value="GNAT"/>
    <property type="match status" value="1"/>
</dbReference>
<comment type="caution">
    <text evidence="6">The sequence shown here is derived from an EMBL/GenBank/DDBJ whole genome shotgun (WGS) entry which is preliminary data.</text>
</comment>
<dbReference type="GO" id="GO:0005737">
    <property type="term" value="C:cytoplasm"/>
    <property type="evidence" value="ECO:0007669"/>
    <property type="project" value="TreeGrafter"/>
</dbReference>
<feature type="domain" description="N-acetyltransferase" evidence="5">
    <location>
        <begin position="80"/>
        <end position="242"/>
    </location>
</feature>
<dbReference type="InterPro" id="IPR051531">
    <property type="entry name" value="N-acetyltransferase"/>
</dbReference>
<dbReference type="Gene3D" id="3.40.630.30">
    <property type="match status" value="1"/>
</dbReference>
<dbReference type="EMBL" id="WOFH01000013">
    <property type="protein sequence ID" value="MUN41170.1"/>
    <property type="molecule type" value="Genomic_DNA"/>
</dbReference>
<comment type="similarity">
    <text evidence="3">Belongs to the acetyltransferase family. RimJ subfamily.</text>
</comment>
<keyword evidence="1 6" id="KW-0808">Transferase</keyword>
<feature type="region of interest" description="Disordered" evidence="4">
    <location>
        <begin position="1"/>
        <end position="24"/>
    </location>
</feature>
<dbReference type="SUPFAM" id="SSF55729">
    <property type="entry name" value="Acyl-CoA N-acyltransferases (Nat)"/>
    <property type="match status" value="1"/>
</dbReference>